<dbReference type="Gene3D" id="3.30.360.10">
    <property type="entry name" value="Dihydrodipicolinate Reductase, domain 2"/>
    <property type="match status" value="1"/>
</dbReference>
<dbReference type="RefSeq" id="WP_067978163.1">
    <property type="nucleotide sequence ID" value="NZ_CP014163.1"/>
</dbReference>
<protein>
    <submittedName>
        <fullName evidence="3">Oxidoreductase</fullName>
    </submittedName>
</protein>
<gene>
    <name evidence="3" type="ORF">AWM75_03250</name>
</gene>
<keyword evidence="4" id="KW-1185">Reference proteome</keyword>
<proteinExistence type="predicted"/>
<dbReference type="KEGG" id="auh:AWM75_03250"/>
<dbReference type="OrthoDB" id="9815825at2"/>
<dbReference type="PANTHER" id="PTHR43249:SF1">
    <property type="entry name" value="D-GLUCOSIDE 3-DEHYDROGENASE"/>
    <property type="match status" value="1"/>
</dbReference>
<dbReference type="GO" id="GO:0000166">
    <property type="term" value="F:nucleotide binding"/>
    <property type="evidence" value="ECO:0007669"/>
    <property type="project" value="InterPro"/>
</dbReference>
<organism evidence="3 4">
    <name type="scientific">Aerococcus urinaehominis</name>
    <dbReference type="NCBI Taxonomy" id="128944"/>
    <lineage>
        <taxon>Bacteria</taxon>
        <taxon>Bacillati</taxon>
        <taxon>Bacillota</taxon>
        <taxon>Bacilli</taxon>
        <taxon>Lactobacillales</taxon>
        <taxon>Aerococcaceae</taxon>
        <taxon>Aerococcus</taxon>
    </lineage>
</organism>
<reference evidence="3 4" key="1">
    <citation type="journal article" date="2016" name="Genome Announc.">
        <title>Complete Genome Sequences of Aerococcus christensenii CCUG 28831T, Aerococcus sanguinicola CCUG 43001T, Aerococcus urinae CCUG 36881T, Aerococcus urinaeequi CCUG 28094T, Aerococcus urinaehominis CCUG 42038 BT, and Aerococcus viridans CCUG 4311T.</title>
        <authorList>
            <person name="Carkaci D."/>
            <person name="Dargis R."/>
            <person name="Nielsen X.C."/>
            <person name="Skovgaard O."/>
            <person name="Fuursted K."/>
            <person name="Christensen J.J."/>
        </authorList>
    </citation>
    <scope>NUCLEOTIDE SEQUENCE [LARGE SCALE GENOMIC DNA]</scope>
    <source>
        <strain evidence="3 4">CCUG42038B</strain>
    </source>
</reference>
<evidence type="ECO:0000313" key="4">
    <source>
        <dbReference type="Proteomes" id="UP000062260"/>
    </source>
</evidence>
<dbReference type="InterPro" id="IPR036291">
    <property type="entry name" value="NAD(P)-bd_dom_sf"/>
</dbReference>
<dbReference type="SUPFAM" id="SSF51735">
    <property type="entry name" value="NAD(P)-binding Rossmann-fold domains"/>
    <property type="match status" value="1"/>
</dbReference>
<dbReference type="SUPFAM" id="SSF55347">
    <property type="entry name" value="Glyceraldehyde-3-phosphate dehydrogenase-like, C-terminal domain"/>
    <property type="match status" value="1"/>
</dbReference>
<evidence type="ECO:0000313" key="3">
    <source>
        <dbReference type="EMBL" id="AMB99076.1"/>
    </source>
</evidence>
<feature type="domain" description="GFO/IDH/MocA-like oxidoreductase" evidence="2">
    <location>
        <begin position="128"/>
        <end position="251"/>
    </location>
</feature>
<feature type="domain" description="Gfo/Idh/MocA-like oxidoreductase N-terminal" evidence="1">
    <location>
        <begin position="2"/>
        <end position="103"/>
    </location>
</feature>
<dbReference type="Gene3D" id="3.40.50.720">
    <property type="entry name" value="NAD(P)-binding Rossmann-like Domain"/>
    <property type="match status" value="1"/>
</dbReference>
<dbReference type="InterPro" id="IPR000683">
    <property type="entry name" value="Gfo/Idh/MocA-like_OxRdtase_N"/>
</dbReference>
<dbReference type="InterPro" id="IPR055170">
    <property type="entry name" value="GFO_IDH_MocA-like_dom"/>
</dbReference>
<evidence type="ECO:0000259" key="1">
    <source>
        <dbReference type="Pfam" id="PF01408"/>
    </source>
</evidence>
<dbReference type="PANTHER" id="PTHR43249">
    <property type="entry name" value="UDP-N-ACETYL-2-AMINO-2-DEOXY-D-GLUCURONATE OXIDASE"/>
    <property type="match status" value="1"/>
</dbReference>
<sequence>MLKVGIVGLGTVAIVHAKGILESPYADLVAVCDNDPTRAKDYSDFPFYTDLTEMLAQEDLDVVHVCLPHYLHDEATMTIARAGVHVLLEKPVSINAERSRQLLLDHQALANGTKVAVCFQNRLNETVQEMKRLLQAEGGEILAVKGLVPWFRPESYYSQKPWRGKWDEAGSGTIINQAIHTLDLMHYVTGNDWSACKALVGNLLDYDIEVEDTATANFEFTDGSHGFFMGTNAYYGNDSIELQVMTSNGRYTIKEDKLFDKDINCLAENERVPGTKIYYGPSHRNYFDSFYRAINDNTDDYCGLESALITMEMIDAMKLSSAENRIVNKEEFIHE</sequence>
<evidence type="ECO:0000259" key="2">
    <source>
        <dbReference type="Pfam" id="PF22725"/>
    </source>
</evidence>
<dbReference type="Proteomes" id="UP000062260">
    <property type="component" value="Chromosome"/>
</dbReference>
<dbReference type="EMBL" id="CP014163">
    <property type="protein sequence ID" value="AMB99076.1"/>
    <property type="molecule type" value="Genomic_DNA"/>
</dbReference>
<dbReference type="AlphaFoldDB" id="A0A0X8FKM8"/>
<dbReference type="InterPro" id="IPR052515">
    <property type="entry name" value="Gfo/Idh/MocA_Oxidoreductase"/>
</dbReference>
<reference evidence="4" key="2">
    <citation type="submission" date="2016-01" db="EMBL/GenBank/DDBJ databases">
        <title>Six Aerococcus type strain genome sequencing and assembly using PacBio and Illumina Hiseq.</title>
        <authorList>
            <person name="Carkaci D."/>
            <person name="Dargis R."/>
            <person name="Nielsen X.C."/>
            <person name="Skovgaard O."/>
            <person name="Fuursted K."/>
            <person name="Christensen J.J."/>
        </authorList>
    </citation>
    <scope>NUCLEOTIDE SEQUENCE [LARGE SCALE GENOMIC DNA]</scope>
    <source>
        <strain evidence="4">CCUG42038B</strain>
    </source>
</reference>
<accession>A0A0X8FKM8</accession>
<name>A0A0X8FKM8_9LACT</name>
<dbReference type="STRING" id="128944.AWM75_03250"/>
<dbReference type="Pfam" id="PF01408">
    <property type="entry name" value="GFO_IDH_MocA"/>
    <property type="match status" value="1"/>
</dbReference>
<dbReference type="Pfam" id="PF22725">
    <property type="entry name" value="GFO_IDH_MocA_C3"/>
    <property type="match status" value="1"/>
</dbReference>